<dbReference type="Gene3D" id="1.10.3810.10">
    <property type="entry name" value="Biosynthetic peptidoglycan transglycosylase-like"/>
    <property type="match status" value="1"/>
</dbReference>
<evidence type="ECO:0000256" key="2">
    <source>
        <dbReference type="ARBA" id="ARBA00004752"/>
    </source>
</evidence>
<dbReference type="GO" id="GO:0016020">
    <property type="term" value="C:membrane"/>
    <property type="evidence" value="ECO:0007669"/>
    <property type="project" value="UniProtKB-SubCell"/>
</dbReference>
<dbReference type="GO" id="GO:0008360">
    <property type="term" value="P:regulation of cell shape"/>
    <property type="evidence" value="ECO:0007669"/>
    <property type="project" value="UniProtKB-KW"/>
</dbReference>
<dbReference type="SUPFAM" id="SSF53955">
    <property type="entry name" value="Lysozyme-like"/>
    <property type="match status" value="1"/>
</dbReference>
<reference evidence="12 13" key="1">
    <citation type="submission" date="2018-03" db="EMBL/GenBank/DDBJ databases">
        <title>Non-Typhoidal Salmonella genome sequencing and assembly.</title>
        <authorList>
            <person name="Matchawe C."/>
        </authorList>
    </citation>
    <scope>NUCLEOTIDE SEQUENCE [LARGE SCALE GENOMIC DNA]</scope>
    <source>
        <strain evidence="12 13">35dea</strain>
    </source>
</reference>
<dbReference type="Pfam" id="PF00912">
    <property type="entry name" value="Transgly"/>
    <property type="match status" value="1"/>
</dbReference>
<proteinExistence type="predicted"/>
<keyword evidence="3" id="KW-0808">Transferase</keyword>
<protein>
    <submittedName>
        <fullName evidence="12">Carboxypeptidase/penicillin-binding protein 1A</fullName>
    </submittedName>
</protein>
<comment type="caution">
    <text evidence="12">The sequence shown here is derived from an EMBL/GenBank/DDBJ whole genome shotgun (WGS) entry which is preliminary data.</text>
</comment>
<dbReference type="GO" id="GO:0030288">
    <property type="term" value="C:outer membrane-bounded periplasmic space"/>
    <property type="evidence" value="ECO:0007669"/>
    <property type="project" value="TreeGrafter"/>
</dbReference>
<name>A0A659Q071_SALET</name>
<evidence type="ECO:0000259" key="11">
    <source>
        <dbReference type="Pfam" id="PF00912"/>
    </source>
</evidence>
<feature type="transmembrane region" description="Helical" evidence="10">
    <location>
        <begin position="12"/>
        <end position="34"/>
    </location>
</feature>
<evidence type="ECO:0000256" key="8">
    <source>
        <dbReference type="ARBA" id="ARBA00023136"/>
    </source>
</evidence>
<keyword evidence="7 10" id="KW-1133">Transmembrane helix</keyword>
<comment type="pathway">
    <text evidence="2">Cell wall biogenesis; peptidoglycan biosynthesis.</text>
</comment>
<keyword evidence="12" id="KW-0645">Protease</keyword>
<dbReference type="InterPro" id="IPR036950">
    <property type="entry name" value="PBP_transglycosylase"/>
</dbReference>
<dbReference type="GO" id="GO:0071555">
    <property type="term" value="P:cell wall organization"/>
    <property type="evidence" value="ECO:0007669"/>
    <property type="project" value="UniProtKB-KW"/>
</dbReference>
<evidence type="ECO:0000313" key="12">
    <source>
        <dbReference type="EMBL" id="TGC79695.1"/>
    </source>
</evidence>
<keyword evidence="9" id="KW-0961">Cell wall biogenesis/degradation</keyword>
<evidence type="ECO:0000256" key="10">
    <source>
        <dbReference type="SAM" id="Phobius"/>
    </source>
</evidence>
<feature type="domain" description="Glycosyl transferase family 51" evidence="11">
    <location>
        <begin position="63"/>
        <end position="149"/>
    </location>
</feature>
<dbReference type="InterPro" id="IPR050396">
    <property type="entry name" value="Glycosyltr_51/Transpeptidase"/>
</dbReference>
<evidence type="ECO:0000256" key="3">
    <source>
        <dbReference type="ARBA" id="ARBA00022679"/>
    </source>
</evidence>
<evidence type="ECO:0000313" key="13">
    <source>
        <dbReference type="Proteomes" id="UP000298491"/>
    </source>
</evidence>
<gene>
    <name evidence="12" type="primary">mrcA</name>
    <name evidence="12" type="ORF">C9F09_23935</name>
</gene>
<sequence length="162" mass="17962">MTLNGKSPVKFVKYLLILAVCCILLGAGSIYGLYRYIEPQLPDVATLKDVRLQIPMQVYSADGELIAQYGEKRRIPVTLDQIPPEMINAFIATEDSRFYEHHGIDPVGIFRAASVALFSGHASQGASTITQHVARPFFLRPDRTLGRERKAAFRGGGREVGR</sequence>
<keyword evidence="8 10" id="KW-0472">Membrane</keyword>
<dbReference type="Proteomes" id="UP000298491">
    <property type="component" value="Unassembled WGS sequence"/>
</dbReference>
<dbReference type="InterPro" id="IPR023346">
    <property type="entry name" value="Lysozyme-like_dom_sf"/>
</dbReference>
<keyword evidence="12" id="KW-0121">Carboxypeptidase</keyword>
<dbReference type="AlphaFoldDB" id="A0A659Q071"/>
<dbReference type="EMBL" id="PYKB01001390">
    <property type="protein sequence ID" value="TGC79695.1"/>
    <property type="molecule type" value="Genomic_DNA"/>
</dbReference>
<evidence type="ECO:0000256" key="1">
    <source>
        <dbReference type="ARBA" id="ARBA00004370"/>
    </source>
</evidence>
<comment type="subcellular location">
    <subcellularLocation>
        <location evidence="1">Membrane</location>
    </subcellularLocation>
</comment>
<dbReference type="GO" id="GO:0008955">
    <property type="term" value="F:peptidoglycan glycosyltransferase activity"/>
    <property type="evidence" value="ECO:0007669"/>
    <property type="project" value="TreeGrafter"/>
</dbReference>
<keyword evidence="5" id="KW-0133">Cell shape</keyword>
<dbReference type="PANTHER" id="PTHR32282:SF27">
    <property type="entry name" value="PENICILLIN-BINDING PROTEIN 1A"/>
    <property type="match status" value="1"/>
</dbReference>
<keyword evidence="12" id="KW-0378">Hydrolase</keyword>
<evidence type="ECO:0000256" key="5">
    <source>
        <dbReference type="ARBA" id="ARBA00022960"/>
    </source>
</evidence>
<accession>A0A659Q071</accession>
<evidence type="ECO:0000256" key="4">
    <source>
        <dbReference type="ARBA" id="ARBA00022692"/>
    </source>
</evidence>
<keyword evidence="6" id="KW-0573">Peptidoglycan synthesis</keyword>
<feature type="non-terminal residue" evidence="12">
    <location>
        <position position="162"/>
    </location>
</feature>
<dbReference type="InterPro" id="IPR001264">
    <property type="entry name" value="Glyco_trans_51"/>
</dbReference>
<dbReference type="GO" id="GO:0009252">
    <property type="term" value="P:peptidoglycan biosynthetic process"/>
    <property type="evidence" value="ECO:0007669"/>
    <property type="project" value="UniProtKB-KW"/>
</dbReference>
<evidence type="ECO:0000256" key="9">
    <source>
        <dbReference type="ARBA" id="ARBA00023316"/>
    </source>
</evidence>
<evidence type="ECO:0000256" key="7">
    <source>
        <dbReference type="ARBA" id="ARBA00022989"/>
    </source>
</evidence>
<keyword evidence="4 10" id="KW-0812">Transmembrane</keyword>
<organism evidence="12 13">
    <name type="scientific">Salmonella enterica subsp. enterica serovar Wilhelmsburg</name>
    <dbReference type="NCBI Taxonomy" id="1960126"/>
    <lineage>
        <taxon>Bacteria</taxon>
        <taxon>Pseudomonadati</taxon>
        <taxon>Pseudomonadota</taxon>
        <taxon>Gammaproteobacteria</taxon>
        <taxon>Enterobacterales</taxon>
        <taxon>Enterobacteriaceae</taxon>
        <taxon>Salmonella</taxon>
    </lineage>
</organism>
<dbReference type="GO" id="GO:0004180">
    <property type="term" value="F:carboxypeptidase activity"/>
    <property type="evidence" value="ECO:0007669"/>
    <property type="project" value="UniProtKB-KW"/>
</dbReference>
<dbReference type="PANTHER" id="PTHR32282">
    <property type="entry name" value="BINDING PROTEIN TRANSPEPTIDASE, PUTATIVE-RELATED"/>
    <property type="match status" value="1"/>
</dbReference>
<evidence type="ECO:0000256" key="6">
    <source>
        <dbReference type="ARBA" id="ARBA00022984"/>
    </source>
</evidence>